<keyword evidence="2" id="KW-1185">Reference proteome</keyword>
<name>A0ABS8WQ52_DATST</name>
<organism evidence="1 2">
    <name type="scientific">Datura stramonium</name>
    <name type="common">Jimsonweed</name>
    <name type="synonym">Common thornapple</name>
    <dbReference type="NCBI Taxonomy" id="4076"/>
    <lineage>
        <taxon>Eukaryota</taxon>
        <taxon>Viridiplantae</taxon>
        <taxon>Streptophyta</taxon>
        <taxon>Embryophyta</taxon>
        <taxon>Tracheophyta</taxon>
        <taxon>Spermatophyta</taxon>
        <taxon>Magnoliopsida</taxon>
        <taxon>eudicotyledons</taxon>
        <taxon>Gunneridae</taxon>
        <taxon>Pentapetalae</taxon>
        <taxon>asterids</taxon>
        <taxon>lamiids</taxon>
        <taxon>Solanales</taxon>
        <taxon>Solanaceae</taxon>
        <taxon>Solanoideae</taxon>
        <taxon>Datureae</taxon>
        <taxon>Datura</taxon>
    </lineage>
</organism>
<sequence length="137" mass="15339">MVVTRVIKAMGVDVSSFPVKEISSTYNNRAFSSMGYVLDDGVWVKKFSYKPKIKHASPGGLSGVKIDESQGAVLNSPFLKPRKSNNHLVQCAREVFDNELAVVVQNSYSSLSTRIEKSYHSFFENIINTLKCFLGRR</sequence>
<evidence type="ECO:0000313" key="1">
    <source>
        <dbReference type="EMBL" id="MCE3052156.1"/>
    </source>
</evidence>
<comment type="caution">
    <text evidence="1">The sequence shown here is derived from an EMBL/GenBank/DDBJ whole genome shotgun (WGS) entry which is preliminary data.</text>
</comment>
<proteinExistence type="predicted"/>
<evidence type="ECO:0000313" key="2">
    <source>
        <dbReference type="Proteomes" id="UP000823775"/>
    </source>
</evidence>
<accession>A0ABS8WQ52</accession>
<protein>
    <submittedName>
        <fullName evidence="1">Uncharacterized protein</fullName>
    </submittedName>
</protein>
<gene>
    <name evidence="1" type="ORF">HAX54_051722</name>
</gene>
<dbReference type="Proteomes" id="UP000823775">
    <property type="component" value="Unassembled WGS sequence"/>
</dbReference>
<dbReference type="EMBL" id="JACEIK010009254">
    <property type="protein sequence ID" value="MCE3052156.1"/>
    <property type="molecule type" value="Genomic_DNA"/>
</dbReference>
<reference evidence="1 2" key="1">
    <citation type="journal article" date="2021" name="BMC Genomics">
        <title>Datura genome reveals duplications of psychoactive alkaloid biosynthetic genes and high mutation rate following tissue culture.</title>
        <authorList>
            <person name="Rajewski A."/>
            <person name="Carter-House D."/>
            <person name="Stajich J."/>
            <person name="Litt A."/>
        </authorList>
    </citation>
    <scope>NUCLEOTIDE SEQUENCE [LARGE SCALE GENOMIC DNA]</scope>
    <source>
        <strain evidence="1">AR-01</strain>
    </source>
</reference>